<feature type="compositionally biased region" description="Basic and acidic residues" evidence="1">
    <location>
        <begin position="243"/>
        <end position="252"/>
    </location>
</feature>
<feature type="region of interest" description="Disordered" evidence="1">
    <location>
        <begin position="207"/>
        <end position="368"/>
    </location>
</feature>
<feature type="compositionally biased region" description="Basic and acidic residues" evidence="1">
    <location>
        <begin position="308"/>
        <end position="317"/>
    </location>
</feature>
<organism evidence="2 3">
    <name type="scientific">Ophiocordyceps australis</name>
    <dbReference type="NCBI Taxonomy" id="1399860"/>
    <lineage>
        <taxon>Eukaryota</taxon>
        <taxon>Fungi</taxon>
        <taxon>Dikarya</taxon>
        <taxon>Ascomycota</taxon>
        <taxon>Pezizomycotina</taxon>
        <taxon>Sordariomycetes</taxon>
        <taxon>Hypocreomycetidae</taxon>
        <taxon>Hypocreales</taxon>
        <taxon>Ophiocordycipitaceae</taxon>
        <taxon>Ophiocordyceps</taxon>
    </lineage>
</organism>
<reference evidence="2 3" key="1">
    <citation type="submission" date="2017-06" db="EMBL/GenBank/DDBJ databases">
        <title>Ant-infecting Ophiocordyceps genomes reveal a high diversity of potential behavioral manipulation genes and a possible major role for enterotoxins.</title>
        <authorList>
            <person name="De Bekker C."/>
            <person name="Evans H.C."/>
            <person name="Brachmann A."/>
            <person name="Hughes D.P."/>
        </authorList>
    </citation>
    <scope>NUCLEOTIDE SEQUENCE [LARGE SCALE GENOMIC DNA]</scope>
    <source>
        <strain evidence="2 3">Map64</strain>
    </source>
</reference>
<name>A0A2C5XWC5_9HYPO</name>
<evidence type="ECO:0000313" key="3">
    <source>
        <dbReference type="Proteomes" id="UP000226192"/>
    </source>
</evidence>
<dbReference type="Gene3D" id="3.90.210.10">
    <property type="entry name" value="Heat-Labile Enterotoxin, subunit A"/>
    <property type="match status" value="1"/>
</dbReference>
<protein>
    <submittedName>
        <fullName evidence="2">Uncharacterized protein</fullName>
    </submittedName>
</protein>
<gene>
    <name evidence="2" type="ORF">CDD81_2665</name>
</gene>
<keyword evidence="3" id="KW-1185">Reference proteome</keyword>
<dbReference type="Proteomes" id="UP000226192">
    <property type="component" value="Unassembled WGS sequence"/>
</dbReference>
<evidence type="ECO:0000313" key="2">
    <source>
        <dbReference type="EMBL" id="PHH59693.1"/>
    </source>
</evidence>
<accession>A0A2C5XWC5</accession>
<feature type="compositionally biased region" description="Pro residues" evidence="1">
    <location>
        <begin position="341"/>
        <end position="352"/>
    </location>
</feature>
<feature type="compositionally biased region" description="Basic and acidic residues" evidence="1">
    <location>
        <begin position="285"/>
        <end position="294"/>
    </location>
</feature>
<comment type="caution">
    <text evidence="2">The sequence shown here is derived from an EMBL/GenBank/DDBJ whole genome shotgun (WGS) entry which is preliminary data.</text>
</comment>
<dbReference type="AlphaFoldDB" id="A0A2C5XWC5"/>
<sequence>MGPVDTAGRYFVALESIPWSQVHSYAFIEYERPQFVDARRLKWEFNLDYDKRWEEFSISCKQPLLSGEDVSLRQGATAREAARQFVNRLTSPSNTLLDAKQLETLRELLDWNPELEPDRQFPLVRRMQPARLTSSVVRQHSGFLQQFDWSTFDLPRGLKQALSSGTATSSQCSEALTAIDSSSKKGSRNKRQSKDCETLANIMLEKENKPISMTGTGAGRMTPASSDDLSALVDKAPSPPSDDVLREAPQAKEKKHPSSLTEEEKLSKLEELPPSPKQDPSSLTEEEKIRKLKELPPSPKQDPSSLTEEEKIRKLKELPPSPKQDPSSLTEEEKIRKLKQLPPPPRQDPSPPTERLHQSSKGSILGAPREENIVKLADGIAEKKFSEFMQKLKLRRTILDEKKWTIPQLRAHFKTQSLAKAQLWVGKWGWAPLAIAALPLYIREVVEVFKEERSALEQAAVTTSILPIIGCSVQAASDREQGSAVPASTTLCYVADGLLFTPFAPIGLIVQLFKGIVRMIELQNDVNIRTRHDKGWDSYYQELFNHFASEKWKSKLELAYSSEIAAISFAISEKTGMLEAGKIISLQNATTNEERRQIDHLVSQGELEEGSMKLCDIILRKKYQFERELPGRSWLRRQAINYSNEFVKNHESMAWSLYNEFVSTRTFFTEAQDISYRKAFEDSITPISDRIQSSNAWEKARVKVDGFVQHVKFHAGQVLTIPPGCSCPDDISKLTDIASTDCINELESKSQRLML</sequence>
<dbReference type="OrthoDB" id="4913379at2759"/>
<dbReference type="EMBL" id="NJET01000188">
    <property type="protein sequence ID" value="PHH59693.1"/>
    <property type="molecule type" value="Genomic_DNA"/>
</dbReference>
<evidence type="ECO:0000256" key="1">
    <source>
        <dbReference type="SAM" id="MobiDB-lite"/>
    </source>
</evidence>
<proteinExistence type="predicted"/>
<feature type="compositionally biased region" description="Basic and acidic residues" evidence="1">
    <location>
        <begin position="262"/>
        <end position="271"/>
    </location>
</feature>